<protein>
    <submittedName>
        <fullName evidence="1">Uncharacterized protein</fullName>
    </submittedName>
</protein>
<gene>
    <name evidence="1" type="ORF">A3F19_02775</name>
</gene>
<sequence>MGKTKKTIFLTNFHPFVTKNTLNSGVLDSLSRRAKVVIFVFKDKEDYFKKIYEEGNVVVEGINLQRETEAFRNRFFARMAEWLLDTNVMRFHKMEALEKVGRPVKYYLSLVFTKLFAHISFFRRLVRWLDYRLNSPQPFQAYFEKYNPDVVFATDIFDDANLFFLKNAKHLKVETVAMVRSWDNTTSRSYLRFVPDKLIVHNEIGRKDMVKYHDIGADRIYLSGIPQFEKYLGVKPTDRIEFYKKIGADINKRLVLFTPAGHFFIDTDWQICQILKDLYHEKKIPQDIQFLVRLHPFLPVDLSRFIPDSNFIINVPGPAKPNEIKRDKKEGELDTTFFQHIFNSLHHSSLVINSISSIIIDTAIFDKPLITINFDGWEDPEKVPFLRSLPKRWRFEENQISWMSFGMTPLVKNKEELAKWINKYLSDPSLDSDKRKVFKDTYCWKFDGRASERIANICLK</sequence>
<dbReference type="SUPFAM" id="SSF53756">
    <property type="entry name" value="UDP-Glycosyltransferase/glycogen phosphorylase"/>
    <property type="match status" value="1"/>
</dbReference>
<dbReference type="Proteomes" id="UP000177052">
    <property type="component" value="Unassembled WGS sequence"/>
</dbReference>
<proteinExistence type="predicted"/>
<comment type="caution">
    <text evidence="1">The sequence shown here is derived from an EMBL/GenBank/DDBJ whole genome shotgun (WGS) entry which is preliminary data.</text>
</comment>
<reference evidence="1 2" key="1">
    <citation type="journal article" date="2016" name="Nat. Commun.">
        <title>Thousands of microbial genomes shed light on interconnected biogeochemical processes in an aquifer system.</title>
        <authorList>
            <person name="Anantharaman K."/>
            <person name="Brown C.T."/>
            <person name="Hug L.A."/>
            <person name="Sharon I."/>
            <person name="Castelle C.J."/>
            <person name="Probst A.J."/>
            <person name="Thomas B.C."/>
            <person name="Singh A."/>
            <person name="Wilkins M.J."/>
            <person name="Karaoz U."/>
            <person name="Brodie E.L."/>
            <person name="Williams K.H."/>
            <person name="Hubbard S.S."/>
            <person name="Banfield J.F."/>
        </authorList>
    </citation>
    <scope>NUCLEOTIDE SEQUENCE [LARGE SCALE GENOMIC DNA]</scope>
</reference>
<dbReference type="Pfam" id="PF04464">
    <property type="entry name" value="Glyphos_transf"/>
    <property type="match status" value="1"/>
</dbReference>
<dbReference type="GO" id="GO:0047355">
    <property type="term" value="F:CDP-glycerol glycerophosphotransferase activity"/>
    <property type="evidence" value="ECO:0007669"/>
    <property type="project" value="InterPro"/>
</dbReference>
<dbReference type="AlphaFoldDB" id="A0A1F6WAU8"/>
<organism evidence="1 2">
    <name type="scientific">Candidatus Nomurabacteria bacterium RIFCSPHIGHO2_12_FULL_37_29</name>
    <dbReference type="NCBI Taxonomy" id="1801759"/>
    <lineage>
        <taxon>Bacteria</taxon>
        <taxon>Candidatus Nomuraibacteriota</taxon>
    </lineage>
</organism>
<accession>A0A1F6WAU8</accession>
<dbReference type="InterPro" id="IPR007554">
    <property type="entry name" value="Glycerophosphate_synth"/>
</dbReference>
<dbReference type="Gene3D" id="3.40.50.12580">
    <property type="match status" value="1"/>
</dbReference>
<dbReference type="EMBL" id="MFUJ01000034">
    <property type="protein sequence ID" value="OGI78942.1"/>
    <property type="molecule type" value="Genomic_DNA"/>
</dbReference>
<evidence type="ECO:0000313" key="2">
    <source>
        <dbReference type="Proteomes" id="UP000177052"/>
    </source>
</evidence>
<dbReference type="GO" id="GO:0016020">
    <property type="term" value="C:membrane"/>
    <property type="evidence" value="ECO:0007669"/>
    <property type="project" value="InterPro"/>
</dbReference>
<dbReference type="InterPro" id="IPR043148">
    <property type="entry name" value="TagF_C"/>
</dbReference>
<evidence type="ECO:0000313" key="1">
    <source>
        <dbReference type="EMBL" id="OGI78942.1"/>
    </source>
</evidence>
<name>A0A1F6WAU8_9BACT</name>